<evidence type="ECO:0000256" key="9">
    <source>
        <dbReference type="ARBA" id="ARBA00048679"/>
    </source>
</evidence>
<dbReference type="PROSITE" id="PS50088">
    <property type="entry name" value="ANK_REPEAT"/>
    <property type="match status" value="1"/>
</dbReference>
<accession>A0A8T2LR32</accession>
<keyword evidence="12" id="KW-0040">ANK repeat</keyword>
<dbReference type="Gene3D" id="1.10.510.10">
    <property type="entry name" value="Transferase(Phosphotransferase) domain 1"/>
    <property type="match status" value="1"/>
</dbReference>
<evidence type="ECO:0000256" key="1">
    <source>
        <dbReference type="ARBA" id="ARBA00008874"/>
    </source>
</evidence>
<dbReference type="InterPro" id="IPR011009">
    <property type="entry name" value="Kinase-like_dom_sf"/>
</dbReference>
<evidence type="ECO:0000256" key="6">
    <source>
        <dbReference type="ARBA" id="ARBA00022777"/>
    </source>
</evidence>
<feature type="repeat" description="ANK" evidence="12">
    <location>
        <begin position="41"/>
        <end position="73"/>
    </location>
</feature>
<dbReference type="InterPro" id="IPR017441">
    <property type="entry name" value="Protein_kinase_ATP_BS"/>
</dbReference>
<dbReference type="PROSITE" id="PS50297">
    <property type="entry name" value="ANK_REP_REGION"/>
    <property type="match status" value="1"/>
</dbReference>
<comment type="caution">
    <text evidence="16">The sequence shown here is derived from an EMBL/GenBank/DDBJ whole genome shotgun (WGS) entry which is preliminary data.</text>
</comment>
<evidence type="ECO:0000256" key="7">
    <source>
        <dbReference type="ARBA" id="ARBA00022840"/>
    </source>
</evidence>
<dbReference type="PANTHER" id="PTHR11584">
    <property type="entry name" value="SERINE/THREONINE PROTEIN KINASE"/>
    <property type="match status" value="1"/>
</dbReference>
<keyword evidence="6 16" id="KW-0418">Kinase</keyword>
<evidence type="ECO:0000256" key="11">
    <source>
        <dbReference type="ARBA" id="ARBA00080573"/>
    </source>
</evidence>
<evidence type="ECO:0000256" key="4">
    <source>
        <dbReference type="ARBA" id="ARBA00022679"/>
    </source>
</evidence>
<comment type="catalytic activity">
    <reaction evidence="8">
        <text>L-threonyl-[protein] + ATP = O-phospho-L-threonyl-[protein] + ADP + H(+)</text>
        <dbReference type="Rhea" id="RHEA:46608"/>
        <dbReference type="Rhea" id="RHEA-COMP:11060"/>
        <dbReference type="Rhea" id="RHEA-COMP:11605"/>
        <dbReference type="ChEBI" id="CHEBI:15378"/>
        <dbReference type="ChEBI" id="CHEBI:30013"/>
        <dbReference type="ChEBI" id="CHEBI:30616"/>
        <dbReference type="ChEBI" id="CHEBI:61977"/>
        <dbReference type="ChEBI" id="CHEBI:456216"/>
        <dbReference type="EC" id="2.7.11.1"/>
    </reaction>
</comment>
<comment type="similarity">
    <text evidence="1">Belongs to the protein kinase superfamily. STE Ser/Thr protein kinase family. STE20 subfamily.</text>
</comment>
<evidence type="ECO:0000313" key="17">
    <source>
        <dbReference type="Proteomes" id="UP000752171"/>
    </source>
</evidence>
<dbReference type="InterPro" id="IPR008271">
    <property type="entry name" value="Ser/Thr_kinase_AS"/>
</dbReference>
<evidence type="ECO:0000256" key="12">
    <source>
        <dbReference type="PROSITE-ProRule" id="PRU00023"/>
    </source>
</evidence>
<dbReference type="Pfam" id="PF00069">
    <property type="entry name" value="Pkinase"/>
    <property type="match status" value="1"/>
</dbReference>
<feature type="compositionally biased region" description="Polar residues" evidence="14">
    <location>
        <begin position="275"/>
        <end position="293"/>
    </location>
</feature>
<keyword evidence="3" id="KW-0723">Serine/threonine-protein kinase</keyword>
<dbReference type="EC" id="2.7.11.1" evidence="2"/>
<dbReference type="PANTHER" id="PTHR11584:SF369">
    <property type="entry name" value="MITOGEN-ACTIVATED PROTEIN KINASE KINASE KINASE 19-RELATED"/>
    <property type="match status" value="1"/>
</dbReference>
<dbReference type="EMBL" id="JAICCE010000011">
    <property type="protein sequence ID" value="KAG9271251.1"/>
    <property type="molecule type" value="Genomic_DNA"/>
</dbReference>
<feature type="compositionally biased region" description="Acidic residues" evidence="14">
    <location>
        <begin position="471"/>
        <end position="483"/>
    </location>
</feature>
<comment type="catalytic activity">
    <reaction evidence="9">
        <text>L-seryl-[protein] + ATP = O-phospho-L-seryl-[protein] + ADP + H(+)</text>
        <dbReference type="Rhea" id="RHEA:17989"/>
        <dbReference type="Rhea" id="RHEA-COMP:9863"/>
        <dbReference type="Rhea" id="RHEA-COMP:11604"/>
        <dbReference type="ChEBI" id="CHEBI:15378"/>
        <dbReference type="ChEBI" id="CHEBI:29999"/>
        <dbReference type="ChEBI" id="CHEBI:30616"/>
        <dbReference type="ChEBI" id="CHEBI:83421"/>
        <dbReference type="ChEBI" id="CHEBI:456216"/>
        <dbReference type="EC" id="2.7.11.1"/>
    </reaction>
</comment>
<evidence type="ECO:0000259" key="15">
    <source>
        <dbReference type="PROSITE" id="PS50011"/>
    </source>
</evidence>
<organism evidence="16 17">
    <name type="scientific">Astyanax mexicanus</name>
    <name type="common">Blind cave fish</name>
    <name type="synonym">Astyanax fasciatus mexicanus</name>
    <dbReference type="NCBI Taxonomy" id="7994"/>
    <lineage>
        <taxon>Eukaryota</taxon>
        <taxon>Metazoa</taxon>
        <taxon>Chordata</taxon>
        <taxon>Craniata</taxon>
        <taxon>Vertebrata</taxon>
        <taxon>Euteleostomi</taxon>
        <taxon>Actinopterygii</taxon>
        <taxon>Neopterygii</taxon>
        <taxon>Teleostei</taxon>
        <taxon>Ostariophysi</taxon>
        <taxon>Characiformes</taxon>
        <taxon>Characoidei</taxon>
        <taxon>Acestrorhamphidae</taxon>
        <taxon>Acestrorhamphinae</taxon>
        <taxon>Astyanax</taxon>
    </lineage>
</organism>
<feature type="region of interest" description="Disordered" evidence="14">
    <location>
        <begin position="1350"/>
        <end position="1371"/>
    </location>
</feature>
<dbReference type="InterPro" id="IPR000719">
    <property type="entry name" value="Prot_kinase_dom"/>
</dbReference>
<sequence length="1371" mass="153290">MEECRQGLSDLLLEGDLGAVALGLEQGLFSLDELDLPHNSDGSTPLISACKMGLKTVMHFLLERGADATLCNHSSQTALHVSSPDLQEELLAAIVRPLSHKGQLLGAAWRGDISALEHLLTDNLVDVNTQNRDGLTALMLAVREVDLFEGLKDIIPWDYNPTETVKALLSLSASLEIQDQRGYTVLHYASQIRTPIKNEILQNISNSPSQSVPTHVEPQCHFPTDCCTNSLSRSPPPAGSVLECTKVRESHGYFNKDKITLFFHSSMEPKRSTRPGPSQLSRTPGWTSSLPNLQDRSKCWDKLDTQHSSPSEAPLKSSLIPVPPRLAKKSKNITESPVVPHLTYLSQSAPSLALLDASVLLQVRENIYNRLSGLSDETDSDNNRQKAPPPILSTRTPKHLAPLDRKYRDCPAFSRIPRPLVLKPISSSPAVSVTRHHGGRFSRQTMRGSRGARRGSAESASSSSCSSESSVDLDEEEEEEEEGSGPQELQQMLSTLLRRQSQHILESPLSSEQLENLGRTDIVEDNHSDDKDTLIRAQFKRSQEVEALMSHESMNQNEDRHSVDFLKKDKTAESVETSLPDLDVPRGSEIVPRPLPRKYLNQYQFLPENATTLYPASEENAKHKTTKSKERKCLLFHTNQSFNILAHRNTNWGIVQPKRHRRHSSTSTQAKTKEINSQDHIVKGEATRKPNCPSMASAKQSQKLKKVAPLSQRKAAELQCEIQINGDKKTLNKCHTPKELHNRELKTARQPKKPRNIGTVRAKSALDSVSYSDMFMQIYKEEDKGPAIFEMFATPLYENLREGRCAEKTLQVQPPPQVKRPLNGQRVQKCMDGNRRKQTQKCSITKSKPRKRRDSQPSRSHKINQSFDINKDNAVEITSPDGNCQILRNESEIMSIKNDNEDKGDVFITKMENEGPILSVIKEVLSTVASIHHEQRDSATSYQSALHPRIFIQTSDEHKDNQDVSNKTEDVVLDKFPAEPLINTWTSSRTRSPVYQKFLDEVGEGPVTDDLLRCLAEELISLEEKEVETMRSEHTENNVIITDPEPTVKSALNEDPTWSTKKTSSSDKQPRTERSCKDDTITWAKGEVLGRGAYGTVYCGLTSQGQLIAVKQVLLDVSTSETAEKEYSRLEREVDLLKNLEHPNIVGFLGTALTDNVISIFMEYVPGGSISSVLNRFGPLPEKVFALYTRQVLEGVAYLHENRVIHRDLKGNNLMLMPTGVVKLIDFGCARRLNRLTHSGGNSDLLKSVHGTPYWMAPEVINETGHGKKSDIWSIGCTVFEMATGKPPLAHMGKMAALFYIGARKGLMPPLPDDFSEEAKSFVKACLISNQKQRPSAADLLRHPFISHLRQPKSSKPSLHPNHSNCYHYNN</sequence>
<dbReference type="FunFam" id="1.10.510.10:FF:000331">
    <property type="entry name" value="Mitogen-activated protein kinase kinase kinase 19"/>
    <property type="match status" value="1"/>
</dbReference>
<feature type="region of interest" description="Disordered" evidence="14">
    <location>
        <begin position="265"/>
        <end position="293"/>
    </location>
</feature>
<proteinExistence type="inferred from homology"/>
<dbReference type="GO" id="GO:0005524">
    <property type="term" value="F:ATP binding"/>
    <property type="evidence" value="ECO:0007669"/>
    <property type="project" value="UniProtKB-UniRule"/>
</dbReference>
<dbReference type="SMART" id="SM00248">
    <property type="entry name" value="ANK"/>
    <property type="match status" value="3"/>
</dbReference>
<evidence type="ECO:0000256" key="3">
    <source>
        <dbReference type="ARBA" id="ARBA00022527"/>
    </source>
</evidence>
<feature type="region of interest" description="Disordered" evidence="14">
    <location>
        <begin position="427"/>
        <end position="488"/>
    </location>
</feature>
<dbReference type="SUPFAM" id="SSF56112">
    <property type="entry name" value="Protein kinase-like (PK-like)"/>
    <property type="match status" value="1"/>
</dbReference>
<feature type="domain" description="Protein kinase" evidence="15">
    <location>
        <begin position="1083"/>
        <end position="1346"/>
    </location>
</feature>
<keyword evidence="5 13" id="KW-0547">Nucleotide-binding</keyword>
<keyword evidence="7 13" id="KW-0067">ATP-binding</keyword>
<dbReference type="SUPFAM" id="SSF48403">
    <property type="entry name" value="Ankyrin repeat"/>
    <property type="match status" value="1"/>
</dbReference>
<evidence type="ECO:0000256" key="5">
    <source>
        <dbReference type="ARBA" id="ARBA00022741"/>
    </source>
</evidence>
<dbReference type="SMART" id="SM00220">
    <property type="entry name" value="S_TKc"/>
    <property type="match status" value="1"/>
</dbReference>
<evidence type="ECO:0000313" key="16">
    <source>
        <dbReference type="EMBL" id="KAG9271251.1"/>
    </source>
</evidence>
<evidence type="ECO:0000256" key="13">
    <source>
        <dbReference type="PROSITE-ProRule" id="PRU10141"/>
    </source>
</evidence>
<dbReference type="Proteomes" id="UP000752171">
    <property type="component" value="Unassembled WGS sequence"/>
</dbReference>
<name>A0A8T2LR32_ASTMX</name>
<dbReference type="PROSITE" id="PS00107">
    <property type="entry name" value="PROTEIN_KINASE_ATP"/>
    <property type="match status" value="1"/>
</dbReference>
<dbReference type="InterPro" id="IPR002110">
    <property type="entry name" value="Ankyrin_rpt"/>
</dbReference>
<feature type="binding site" evidence="13">
    <location>
        <position position="1111"/>
    </location>
    <ligand>
        <name>ATP</name>
        <dbReference type="ChEBI" id="CHEBI:30616"/>
    </ligand>
</feature>
<feature type="region of interest" description="Disordered" evidence="14">
    <location>
        <begin position="1046"/>
        <end position="1075"/>
    </location>
</feature>
<reference evidence="16 17" key="1">
    <citation type="submission" date="2021-07" db="EMBL/GenBank/DDBJ databases">
        <authorList>
            <person name="Imarazene B."/>
            <person name="Zahm M."/>
            <person name="Klopp C."/>
            <person name="Cabau C."/>
            <person name="Beille S."/>
            <person name="Jouanno E."/>
            <person name="Castinel A."/>
            <person name="Lluch J."/>
            <person name="Gil L."/>
            <person name="Kuchtly C."/>
            <person name="Lopez Roques C."/>
            <person name="Donnadieu C."/>
            <person name="Parrinello H."/>
            <person name="Journot L."/>
            <person name="Du K."/>
            <person name="Schartl M."/>
            <person name="Retaux S."/>
            <person name="Guiguen Y."/>
        </authorList>
    </citation>
    <scope>NUCLEOTIDE SEQUENCE [LARGE SCALE GENOMIC DNA]</scope>
    <source>
        <strain evidence="16">Pach_M1</strain>
        <tissue evidence="16">Testis</tissue>
    </source>
</reference>
<feature type="compositionally biased region" description="Polar residues" evidence="14">
    <location>
        <begin position="1352"/>
        <end position="1371"/>
    </location>
</feature>
<keyword evidence="4" id="KW-0808">Transferase</keyword>
<evidence type="ECO:0000256" key="14">
    <source>
        <dbReference type="SAM" id="MobiDB-lite"/>
    </source>
</evidence>
<feature type="region of interest" description="Disordered" evidence="14">
    <location>
        <begin position="808"/>
        <end position="866"/>
    </location>
</feature>
<protein>
    <recommendedName>
        <fullName evidence="10">Mitogen-activated protein kinase kinase kinase 19</fullName>
        <ecNumber evidence="2">2.7.11.1</ecNumber>
    </recommendedName>
    <alternativeName>
        <fullName evidence="11">SPS1/STE20-related protein kinase YSK4</fullName>
    </alternativeName>
</protein>
<dbReference type="GO" id="GO:0004674">
    <property type="term" value="F:protein serine/threonine kinase activity"/>
    <property type="evidence" value="ECO:0007669"/>
    <property type="project" value="UniProtKB-KW"/>
</dbReference>
<feature type="compositionally biased region" description="Low complexity" evidence="14">
    <location>
        <begin position="457"/>
        <end position="470"/>
    </location>
</feature>
<dbReference type="InterPro" id="IPR036770">
    <property type="entry name" value="Ankyrin_rpt-contain_sf"/>
</dbReference>
<evidence type="ECO:0000256" key="2">
    <source>
        <dbReference type="ARBA" id="ARBA00012513"/>
    </source>
</evidence>
<gene>
    <name evidence="16" type="primary">MAP3K19</name>
    <name evidence="16" type="ORF">AMEX_G14146</name>
</gene>
<feature type="compositionally biased region" description="Basic and acidic residues" evidence="14">
    <location>
        <begin position="1064"/>
        <end position="1075"/>
    </location>
</feature>
<dbReference type="PROSITE" id="PS50011">
    <property type="entry name" value="PROTEIN_KINASE_DOM"/>
    <property type="match status" value="1"/>
</dbReference>
<dbReference type="GO" id="GO:0035556">
    <property type="term" value="P:intracellular signal transduction"/>
    <property type="evidence" value="ECO:0007669"/>
    <property type="project" value="UniProtKB-ARBA"/>
</dbReference>
<dbReference type="PROSITE" id="PS00108">
    <property type="entry name" value="PROTEIN_KINASE_ST"/>
    <property type="match status" value="1"/>
</dbReference>
<feature type="region of interest" description="Disordered" evidence="14">
    <location>
        <begin position="373"/>
        <end position="404"/>
    </location>
</feature>
<dbReference type="Gene3D" id="1.25.40.20">
    <property type="entry name" value="Ankyrin repeat-containing domain"/>
    <property type="match status" value="2"/>
</dbReference>
<evidence type="ECO:0000256" key="10">
    <source>
        <dbReference type="ARBA" id="ARBA00069016"/>
    </source>
</evidence>
<evidence type="ECO:0000256" key="8">
    <source>
        <dbReference type="ARBA" id="ARBA00047899"/>
    </source>
</evidence>
<dbReference type="Pfam" id="PF00023">
    <property type="entry name" value="Ank"/>
    <property type="match status" value="1"/>
</dbReference>